<feature type="transmembrane region" description="Helical" evidence="6">
    <location>
        <begin position="81"/>
        <end position="100"/>
    </location>
</feature>
<evidence type="ECO:0000313" key="9">
    <source>
        <dbReference type="Proteomes" id="UP000183832"/>
    </source>
</evidence>
<reference evidence="8 9" key="1">
    <citation type="submission" date="2015-04" db="EMBL/GenBank/DDBJ databases">
        <authorList>
            <person name="Syromyatnikov M.Y."/>
            <person name="Popov V.N."/>
        </authorList>
    </citation>
    <scope>NUCLEOTIDE SEQUENCE [LARGE SCALE GENOMIC DNA]</scope>
</reference>
<dbReference type="AlphaFoldDB" id="A0A1J1IIX1"/>
<dbReference type="Gene3D" id="1.20.1070.10">
    <property type="entry name" value="Rhodopsin 7-helix transmembrane proteins"/>
    <property type="match status" value="1"/>
</dbReference>
<proteinExistence type="inferred from homology"/>
<dbReference type="OrthoDB" id="5864054at2759"/>
<keyword evidence="5 6" id="KW-0472">Membrane</keyword>
<dbReference type="GO" id="GO:0005886">
    <property type="term" value="C:plasma membrane"/>
    <property type="evidence" value="ECO:0007669"/>
    <property type="project" value="TreeGrafter"/>
</dbReference>
<organism evidence="8 9">
    <name type="scientific">Clunio marinus</name>
    <dbReference type="NCBI Taxonomy" id="568069"/>
    <lineage>
        <taxon>Eukaryota</taxon>
        <taxon>Metazoa</taxon>
        <taxon>Ecdysozoa</taxon>
        <taxon>Arthropoda</taxon>
        <taxon>Hexapoda</taxon>
        <taxon>Insecta</taxon>
        <taxon>Pterygota</taxon>
        <taxon>Neoptera</taxon>
        <taxon>Endopterygota</taxon>
        <taxon>Diptera</taxon>
        <taxon>Nematocera</taxon>
        <taxon>Chironomoidea</taxon>
        <taxon>Chironomidae</taxon>
        <taxon>Clunio</taxon>
    </lineage>
</organism>
<dbReference type="InterPro" id="IPR019427">
    <property type="entry name" value="7TM_GPCR_serpentine_rcpt_Srw"/>
</dbReference>
<comment type="subcellular location">
    <subcellularLocation>
        <location evidence="1">Membrane</location>
    </subcellularLocation>
</comment>
<evidence type="ECO:0000256" key="4">
    <source>
        <dbReference type="ARBA" id="ARBA00022989"/>
    </source>
</evidence>
<sequence length="377" mass="43554">MTPLSKDELQKILEDGKDSNLTVDDLAKFINVLMSNKPFLNSSVNTTRKLLIDETNYTQSDNCSEYCDGRMRNFFNEYKNYHGYITLIVRLAVCDMFVMIEYIPFTWHMYLATDEESIFGTFRNISGKPDSSYSWALYLLFHSHFSQILHTISILLTVSLAVWRYIAIKHPHGSLGFCIQNHYAAAILFAFILSPILCFPTFFVFGIKKIEDDNEFIYHLDANEDSELFRINFWIHSVIIKLLPCFILTIISIILIDVLCRANKRKLKLKGPSRIDRRTDRTTMLLVAVLLLFLITEFPQGIFGLLSGILGKRCYILVGETMDLLALINAAIGFVLYGSMSKQFRMTFKSLFFKERSQKIELTRMTNINNTTTNVYV</sequence>
<evidence type="ECO:0000259" key="7">
    <source>
        <dbReference type="PROSITE" id="PS50262"/>
    </source>
</evidence>
<name>A0A1J1IIX1_9DIPT</name>
<dbReference type="PROSITE" id="PS50262">
    <property type="entry name" value="G_PROTEIN_RECEP_F1_2"/>
    <property type="match status" value="1"/>
</dbReference>
<dbReference type="PANTHER" id="PTHR46273">
    <property type="entry name" value="MYOSUPPRESSIN RECEPTOR 1, ISOFORM B-RELATED"/>
    <property type="match status" value="1"/>
</dbReference>
<evidence type="ECO:0000256" key="6">
    <source>
        <dbReference type="SAM" id="Phobius"/>
    </source>
</evidence>
<dbReference type="STRING" id="568069.A0A1J1IIX1"/>
<evidence type="ECO:0000256" key="5">
    <source>
        <dbReference type="ARBA" id="ARBA00023136"/>
    </source>
</evidence>
<keyword evidence="4 6" id="KW-1133">Transmembrane helix</keyword>
<feature type="domain" description="G-protein coupled receptors family 1 profile" evidence="7">
    <location>
        <begin position="87"/>
        <end position="337"/>
    </location>
</feature>
<dbReference type="InterPro" id="IPR017452">
    <property type="entry name" value="GPCR_Rhodpsn_7TM"/>
</dbReference>
<accession>A0A1J1IIX1</accession>
<feature type="transmembrane region" description="Helical" evidence="6">
    <location>
        <begin position="315"/>
        <end position="337"/>
    </location>
</feature>
<dbReference type="SUPFAM" id="SSF81321">
    <property type="entry name" value="Family A G protein-coupled receptor-like"/>
    <property type="match status" value="1"/>
</dbReference>
<dbReference type="GO" id="GO:0008528">
    <property type="term" value="F:G protein-coupled peptide receptor activity"/>
    <property type="evidence" value="ECO:0007669"/>
    <property type="project" value="InterPro"/>
</dbReference>
<dbReference type="InterPro" id="IPR053219">
    <property type="entry name" value="GPCR_Dmsr-1"/>
</dbReference>
<dbReference type="Proteomes" id="UP000183832">
    <property type="component" value="Unassembled WGS sequence"/>
</dbReference>
<evidence type="ECO:0000256" key="2">
    <source>
        <dbReference type="ARBA" id="ARBA00010663"/>
    </source>
</evidence>
<protein>
    <submittedName>
        <fullName evidence="8">CLUMA_CG013465, isoform A</fullName>
    </submittedName>
</protein>
<keyword evidence="9" id="KW-1185">Reference proteome</keyword>
<evidence type="ECO:0000313" key="8">
    <source>
        <dbReference type="EMBL" id="CRL00191.1"/>
    </source>
</evidence>
<dbReference type="Pfam" id="PF10324">
    <property type="entry name" value="7TM_GPCR_Srw"/>
    <property type="match status" value="1"/>
</dbReference>
<dbReference type="CDD" id="cd14978">
    <property type="entry name" value="7tmA_FMRFamide_R-like"/>
    <property type="match status" value="1"/>
</dbReference>
<keyword evidence="3 6" id="KW-0812">Transmembrane</keyword>
<feature type="transmembrane region" description="Helical" evidence="6">
    <location>
        <begin position="183"/>
        <end position="207"/>
    </location>
</feature>
<dbReference type="PANTHER" id="PTHR46273:SF4">
    <property type="entry name" value="AT19640P"/>
    <property type="match status" value="1"/>
</dbReference>
<feature type="transmembrane region" description="Helical" evidence="6">
    <location>
        <begin position="233"/>
        <end position="262"/>
    </location>
</feature>
<dbReference type="InterPro" id="IPR000276">
    <property type="entry name" value="GPCR_Rhodpsn"/>
</dbReference>
<gene>
    <name evidence="8" type="ORF">CLUMA_CG013465</name>
</gene>
<feature type="transmembrane region" description="Helical" evidence="6">
    <location>
        <begin position="283"/>
        <end position="303"/>
    </location>
</feature>
<feature type="transmembrane region" description="Helical" evidence="6">
    <location>
        <begin position="135"/>
        <end position="163"/>
    </location>
</feature>
<evidence type="ECO:0000256" key="3">
    <source>
        <dbReference type="ARBA" id="ARBA00022692"/>
    </source>
</evidence>
<evidence type="ECO:0000256" key="1">
    <source>
        <dbReference type="ARBA" id="ARBA00004370"/>
    </source>
</evidence>
<dbReference type="EMBL" id="CVRI01000054">
    <property type="protein sequence ID" value="CRL00191.1"/>
    <property type="molecule type" value="Genomic_DNA"/>
</dbReference>
<comment type="similarity">
    <text evidence="2">Belongs to the G-protein coupled receptor 1 family.</text>
</comment>
<dbReference type="PRINTS" id="PR00237">
    <property type="entry name" value="GPCRRHODOPSN"/>
</dbReference>